<organism evidence="1 2">
    <name type="scientific">Cardiocondyla obscurior</name>
    <dbReference type="NCBI Taxonomy" id="286306"/>
    <lineage>
        <taxon>Eukaryota</taxon>
        <taxon>Metazoa</taxon>
        <taxon>Ecdysozoa</taxon>
        <taxon>Arthropoda</taxon>
        <taxon>Hexapoda</taxon>
        <taxon>Insecta</taxon>
        <taxon>Pterygota</taxon>
        <taxon>Neoptera</taxon>
        <taxon>Endopterygota</taxon>
        <taxon>Hymenoptera</taxon>
        <taxon>Apocrita</taxon>
        <taxon>Aculeata</taxon>
        <taxon>Formicoidea</taxon>
        <taxon>Formicidae</taxon>
        <taxon>Myrmicinae</taxon>
        <taxon>Cardiocondyla</taxon>
    </lineage>
</organism>
<name>A0AAW2G8C2_9HYME</name>
<gene>
    <name evidence="1" type="ORF">PUN28_005753</name>
</gene>
<evidence type="ECO:0000313" key="2">
    <source>
        <dbReference type="Proteomes" id="UP001430953"/>
    </source>
</evidence>
<proteinExistence type="predicted"/>
<accession>A0AAW2G8C2</accession>
<dbReference type="Proteomes" id="UP001430953">
    <property type="component" value="Unassembled WGS sequence"/>
</dbReference>
<evidence type="ECO:0000313" key="1">
    <source>
        <dbReference type="EMBL" id="KAL0123461.1"/>
    </source>
</evidence>
<sequence>MAWKTAVEKNLFGVVLSNVGRTGRDTLYIFNFFFLFFTETRKKYTLNSISRHAVSDITPKTTSTPLFFFFFIRSTAPDSDSMNDSVRFTIRNLYWLQLKFHIFF</sequence>
<comment type="caution">
    <text evidence="1">The sequence shown here is derived from an EMBL/GenBank/DDBJ whole genome shotgun (WGS) entry which is preliminary data.</text>
</comment>
<protein>
    <submittedName>
        <fullName evidence="1">Uncharacterized protein</fullName>
    </submittedName>
</protein>
<keyword evidence="2" id="KW-1185">Reference proteome</keyword>
<reference evidence="1 2" key="1">
    <citation type="submission" date="2023-03" db="EMBL/GenBank/DDBJ databases">
        <title>High recombination rates correlate with genetic variation in Cardiocondyla obscurior ants.</title>
        <authorList>
            <person name="Errbii M."/>
        </authorList>
    </citation>
    <scope>NUCLEOTIDE SEQUENCE [LARGE SCALE GENOMIC DNA]</scope>
    <source>
        <strain evidence="1">Alpha-2009</strain>
        <tissue evidence="1">Whole body</tissue>
    </source>
</reference>
<dbReference type="EMBL" id="JADYXP020000005">
    <property type="protein sequence ID" value="KAL0123461.1"/>
    <property type="molecule type" value="Genomic_DNA"/>
</dbReference>
<dbReference type="AlphaFoldDB" id="A0AAW2G8C2"/>